<feature type="compositionally biased region" description="Polar residues" evidence="5">
    <location>
        <begin position="200"/>
        <end position="218"/>
    </location>
</feature>
<dbReference type="InterPro" id="IPR001356">
    <property type="entry name" value="HD"/>
</dbReference>
<dbReference type="Gene3D" id="1.10.10.60">
    <property type="entry name" value="Homeodomain-like"/>
    <property type="match status" value="1"/>
</dbReference>
<evidence type="ECO:0000256" key="3">
    <source>
        <dbReference type="ARBA" id="ARBA00023242"/>
    </source>
</evidence>
<dbReference type="EMBL" id="PXXK01000249">
    <property type="protein sequence ID" value="RFN47524.1"/>
    <property type="molecule type" value="Genomic_DNA"/>
</dbReference>
<dbReference type="InterPro" id="IPR050224">
    <property type="entry name" value="TALE_homeobox"/>
</dbReference>
<evidence type="ECO:0000256" key="5">
    <source>
        <dbReference type="SAM" id="MobiDB-lite"/>
    </source>
</evidence>
<organism evidence="7 8">
    <name type="scientific">Fusarium flagelliforme</name>
    <dbReference type="NCBI Taxonomy" id="2675880"/>
    <lineage>
        <taxon>Eukaryota</taxon>
        <taxon>Fungi</taxon>
        <taxon>Dikarya</taxon>
        <taxon>Ascomycota</taxon>
        <taxon>Pezizomycotina</taxon>
        <taxon>Sordariomycetes</taxon>
        <taxon>Hypocreomycetidae</taxon>
        <taxon>Hypocreales</taxon>
        <taxon>Nectriaceae</taxon>
        <taxon>Fusarium</taxon>
        <taxon>Fusarium incarnatum-equiseti species complex</taxon>
    </lineage>
</organism>
<feature type="compositionally biased region" description="Polar residues" evidence="5">
    <location>
        <begin position="95"/>
        <end position="134"/>
    </location>
</feature>
<keyword evidence="3 4" id="KW-0539">Nucleus</keyword>
<dbReference type="GO" id="GO:0003677">
    <property type="term" value="F:DNA binding"/>
    <property type="evidence" value="ECO:0007669"/>
    <property type="project" value="UniProtKB-UniRule"/>
</dbReference>
<evidence type="ECO:0000259" key="6">
    <source>
        <dbReference type="PROSITE" id="PS50071"/>
    </source>
</evidence>
<evidence type="ECO:0000256" key="4">
    <source>
        <dbReference type="PROSITE-ProRule" id="PRU00108"/>
    </source>
</evidence>
<evidence type="ECO:0000313" key="8">
    <source>
        <dbReference type="Proteomes" id="UP000265631"/>
    </source>
</evidence>
<feature type="region of interest" description="Disordered" evidence="5">
    <location>
        <begin position="199"/>
        <end position="225"/>
    </location>
</feature>
<name>A0A395MHZ5_9HYPO</name>
<feature type="compositionally biased region" description="Basic and acidic residues" evidence="5">
    <location>
        <begin position="271"/>
        <end position="289"/>
    </location>
</feature>
<evidence type="ECO:0000256" key="1">
    <source>
        <dbReference type="ARBA" id="ARBA00023125"/>
    </source>
</evidence>
<dbReference type="CDD" id="cd00086">
    <property type="entry name" value="homeodomain"/>
    <property type="match status" value="1"/>
</dbReference>
<reference evidence="7 8" key="1">
    <citation type="journal article" date="2018" name="PLoS Pathog.">
        <title>Evolution of structural diversity of trichothecenes, a family of toxins produced by plant pathogenic and entomopathogenic fungi.</title>
        <authorList>
            <person name="Proctor R.H."/>
            <person name="McCormick S.P."/>
            <person name="Kim H.S."/>
            <person name="Cardoza R.E."/>
            <person name="Stanley A.M."/>
            <person name="Lindo L."/>
            <person name="Kelly A."/>
            <person name="Brown D.W."/>
            <person name="Lee T."/>
            <person name="Vaughan M.M."/>
            <person name="Alexander N.J."/>
            <person name="Busman M."/>
            <person name="Gutierrez S."/>
        </authorList>
    </citation>
    <scope>NUCLEOTIDE SEQUENCE [LARGE SCALE GENOMIC DNA]</scope>
    <source>
        <strain evidence="7 8">NRRL 13405</strain>
    </source>
</reference>
<dbReference type="AlphaFoldDB" id="A0A395MHZ5"/>
<dbReference type="PROSITE" id="PS50071">
    <property type="entry name" value="HOMEOBOX_2"/>
    <property type="match status" value="1"/>
</dbReference>
<evidence type="ECO:0000313" key="7">
    <source>
        <dbReference type="EMBL" id="RFN47524.1"/>
    </source>
</evidence>
<dbReference type="SMART" id="SM00389">
    <property type="entry name" value="HOX"/>
    <property type="match status" value="1"/>
</dbReference>
<keyword evidence="8" id="KW-1185">Reference proteome</keyword>
<proteinExistence type="predicted"/>
<dbReference type="GO" id="GO:0006355">
    <property type="term" value="P:regulation of DNA-templated transcription"/>
    <property type="evidence" value="ECO:0007669"/>
    <property type="project" value="InterPro"/>
</dbReference>
<feature type="DNA-binding region" description="Homeobox" evidence="4">
    <location>
        <begin position="145"/>
        <end position="199"/>
    </location>
</feature>
<dbReference type="InterPro" id="IPR009057">
    <property type="entry name" value="Homeodomain-like_sf"/>
</dbReference>
<keyword evidence="2 4" id="KW-0371">Homeobox</keyword>
<dbReference type="Proteomes" id="UP000265631">
    <property type="component" value="Unassembled WGS sequence"/>
</dbReference>
<feature type="compositionally biased region" description="Polar residues" evidence="5">
    <location>
        <begin position="68"/>
        <end position="78"/>
    </location>
</feature>
<feature type="region of interest" description="Disordered" evidence="5">
    <location>
        <begin position="263"/>
        <end position="304"/>
    </location>
</feature>
<dbReference type="InterPro" id="IPR008422">
    <property type="entry name" value="KN_HD"/>
</dbReference>
<feature type="compositionally biased region" description="Low complexity" evidence="5">
    <location>
        <begin position="79"/>
        <end position="94"/>
    </location>
</feature>
<protein>
    <recommendedName>
        <fullName evidence="6">Homeobox domain-containing protein</fullName>
    </recommendedName>
</protein>
<keyword evidence="1 4" id="KW-0238">DNA-binding</keyword>
<feature type="region of interest" description="Disordered" evidence="5">
    <location>
        <begin position="65"/>
        <end position="140"/>
    </location>
</feature>
<dbReference type="PANTHER" id="PTHR11850">
    <property type="entry name" value="HOMEOBOX PROTEIN TRANSCRIPTION FACTORS"/>
    <property type="match status" value="1"/>
</dbReference>
<feature type="domain" description="Homeobox" evidence="6">
    <location>
        <begin position="143"/>
        <end position="198"/>
    </location>
</feature>
<comment type="caution">
    <text evidence="7">The sequence shown here is derived from an EMBL/GenBank/DDBJ whole genome shotgun (WGS) entry which is preliminary data.</text>
</comment>
<accession>A0A395MHZ5</accession>
<evidence type="ECO:0000256" key="2">
    <source>
        <dbReference type="ARBA" id="ARBA00023155"/>
    </source>
</evidence>
<dbReference type="STRING" id="2594813.A0A395MHZ5"/>
<dbReference type="Pfam" id="PF05920">
    <property type="entry name" value="Homeobox_KN"/>
    <property type="match status" value="1"/>
</dbReference>
<comment type="subcellular location">
    <subcellularLocation>
        <location evidence="4">Nucleus</location>
    </subcellularLocation>
</comment>
<dbReference type="SUPFAM" id="SSF46689">
    <property type="entry name" value="Homeodomain-like"/>
    <property type="match status" value="1"/>
</dbReference>
<sequence>MAAESGDRNDLGRNLSAVAIPGSSIGGEHLGTPFLDALALDTTDGLTFDMDGDLWYAQLSQLPVDADTPNSDQSQNAAHQHQLHLQQGPDLQPDIPTTQVTSSSTQALQGPRSNKLDSPTPNSASTHSPINTPSTLPPKVGHRFTLEALRSLKEWFSAHVDNPYPTEEEKTILEHQTGLSRTQITNWLANARRRRIVADSRTNGSSQTPEEYTPTRSGTPIPRRGQTWRDLNPMQRWQNSPPENEPALVSDIARAMASGELVSTRQEAEEEHSQVTKRYPEDVAKDQQPRLHQRNLIPQPRSLNPEDTAAEELTNQATIHLSVYILHRDVQKEVRLAATRKLFASSTGKLGCTMRSWVGDWGFEDSVLKTIENGMPPYLVELERGTPFPFTANGRPPDSPRSAYELITMELAYFIQNYNDTTDTLPSHRTLQLEACRIVFGSEVTFPELNPGSHGGSSWLRDLLLSSDEIVQQARFAPIRSRAESRLSVLRIKGKNALFEECPLEARLQAFMRSQRVKGIHAISDHELQREAGRIVLQMESELHTKPEYVANWLIGFLNYSTSWIGQFRRRADSALAGDSKEAFTTSHGALWQDQPSAQSQPNALPWAGQASWPTGNDWELVGHGDLADTDMSSLTERGDRVGSTPADTLLQDFTWLWSDDQSPPAIPQTNGSPNEEGQSTLRPTWLGPGIYVLNDPNHIPWFAREMKRWVKATMSPNNPICHVPSDEELRHQARCLLYNDDDPWNQTPADNAQWLEMFKTDAGISK</sequence>
<dbReference type="GO" id="GO:0005634">
    <property type="term" value="C:nucleus"/>
    <property type="evidence" value="ECO:0007669"/>
    <property type="project" value="UniProtKB-SubCell"/>
</dbReference>
<gene>
    <name evidence="7" type="ORF">FIE12Z_8226</name>
</gene>